<evidence type="ECO:0000256" key="1">
    <source>
        <dbReference type="SAM" id="Phobius"/>
    </source>
</evidence>
<organism evidence="3 4">
    <name type="scientific">Marivirga arenosa</name>
    <dbReference type="NCBI Taxonomy" id="3059076"/>
    <lineage>
        <taxon>Bacteria</taxon>
        <taxon>Pseudomonadati</taxon>
        <taxon>Bacteroidota</taxon>
        <taxon>Cytophagia</taxon>
        <taxon>Cytophagales</taxon>
        <taxon>Marivirgaceae</taxon>
        <taxon>Marivirga</taxon>
    </lineage>
</organism>
<dbReference type="Proteomes" id="UP001232019">
    <property type="component" value="Chromosome"/>
</dbReference>
<protein>
    <submittedName>
        <fullName evidence="3">Uncharacterized protein</fullName>
    </submittedName>
</protein>
<evidence type="ECO:0000313" key="3">
    <source>
        <dbReference type="EMBL" id="WMN06457.1"/>
    </source>
</evidence>
<name>A0AA51R6A2_9BACT</name>
<keyword evidence="4" id="KW-1185">Reference proteome</keyword>
<sequence length="245" mass="28492">MQYNIKNKASHLILNSFLIIGILVFLTGCPTPPEFPDEPTIEFEDIQFRQETEQSPSGQPLNQDVISVTINFEDGDGDLGLRSSEIEPPYQNFDIPLDENGDLIFFGDSPDLPPYNFYDYLIVSDSLTINGTVLSNDTLYVRFNERHFNIYISFFYKRPGDSDYRQFDWEREPRFYQSFHGRFPILNTESYERPLNGSLTYEMRSAGFRSIFRDYPMYLQVYILDRAGNKSNTITTDPIRLIGSQ</sequence>
<evidence type="ECO:0000313" key="2">
    <source>
        <dbReference type="EMBL" id="WKK80002.2"/>
    </source>
</evidence>
<dbReference type="RefSeq" id="WP_308356302.1">
    <property type="nucleotide sequence ID" value="NZ_CP129968.2"/>
</dbReference>
<gene>
    <name evidence="2" type="ORF">QYS47_22585</name>
    <name evidence="3" type="ORF">QYS48_32615</name>
</gene>
<dbReference type="AlphaFoldDB" id="A0AA51R6A2"/>
<feature type="transmembrane region" description="Helical" evidence="1">
    <location>
        <begin position="12"/>
        <end position="28"/>
    </location>
</feature>
<keyword evidence="1" id="KW-0472">Membrane</keyword>
<dbReference type="Proteomes" id="UP001244443">
    <property type="component" value="Chromosome"/>
</dbReference>
<keyword evidence="1" id="KW-1133">Transmembrane helix</keyword>
<dbReference type="KEGG" id="marp:QYS47_22585"/>
<evidence type="ECO:0000313" key="4">
    <source>
        <dbReference type="Proteomes" id="UP001244443"/>
    </source>
</evidence>
<keyword evidence="1" id="KW-0812">Transmembrane</keyword>
<dbReference type="EMBL" id="CP129970">
    <property type="protein sequence ID" value="WMN06457.1"/>
    <property type="molecule type" value="Genomic_DNA"/>
</dbReference>
<accession>A0AA51R6A2</accession>
<accession>A0AA49GIG8</accession>
<reference evidence="3 4" key="1">
    <citation type="submission" date="2023-08" db="EMBL/GenBank/DDBJ databases">
        <title>Comparative genomics and taxonomic characterization of three novel marine species of genus Marivirga.</title>
        <authorList>
            <person name="Muhammad N."/>
            <person name="Kim S.-G."/>
        </authorList>
    </citation>
    <scope>NUCLEOTIDE SEQUENCE [LARGE SCALE GENOMIC DNA]</scope>
    <source>
        <strain evidence="3 4">ABR2-2</strain>
        <strain evidence="2">BKB1-2</strain>
    </source>
</reference>
<proteinExistence type="predicted"/>
<dbReference type="PROSITE" id="PS51257">
    <property type="entry name" value="PROKAR_LIPOPROTEIN"/>
    <property type="match status" value="1"/>
</dbReference>
<dbReference type="EMBL" id="CP129968">
    <property type="protein sequence ID" value="WKK80002.2"/>
    <property type="molecule type" value="Genomic_DNA"/>
</dbReference>